<evidence type="ECO:0000313" key="2">
    <source>
        <dbReference type="Proteomes" id="UP001153954"/>
    </source>
</evidence>
<dbReference type="AlphaFoldDB" id="A0AAU9TCH0"/>
<reference evidence="1" key="1">
    <citation type="submission" date="2022-03" db="EMBL/GenBank/DDBJ databases">
        <authorList>
            <person name="Tunstrom K."/>
        </authorList>
    </citation>
    <scope>NUCLEOTIDE SEQUENCE</scope>
</reference>
<name>A0AAU9TCH0_EUPED</name>
<comment type="caution">
    <text evidence="1">The sequence shown here is derived from an EMBL/GenBank/DDBJ whole genome shotgun (WGS) entry which is preliminary data.</text>
</comment>
<organism evidence="1 2">
    <name type="scientific">Euphydryas editha</name>
    <name type="common">Edith's checkerspot</name>
    <dbReference type="NCBI Taxonomy" id="104508"/>
    <lineage>
        <taxon>Eukaryota</taxon>
        <taxon>Metazoa</taxon>
        <taxon>Ecdysozoa</taxon>
        <taxon>Arthropoda</taxon>
        <taxon>Hexapoda</taxon>
        <taxon>Insecta</taxon>
        <taxon>Pterygota</taxon>
        <taxon>Neoptera</taxon>
        <taxon>Endopterygota</taxon>
        <taxon>Lepidoptera</taxon>
        <taxon>Glossata</taxon>
        <taxon>Ditrysia</taxon>
        <taxon>Papilionoidea</taxon>
        <taxon>Nymphalidae</taxon>
        <taxon>Nymphalinae</taxon>
        <taxon>Euphydryas</taxon>
    </lineage>
</organism>
<keyword evidence="2" id="KW-1185">Reference proteome</keyword>
<accession>A0AAU9TCH0</accession>
<proteinExistence type="predicted"/>
<protein>
    <submittedName>
        <fullName evidence="1">Uncharacterized protein</fullName>
    </submittedName>
</protein>
<evidence type="ECO:0000313" key="1">
    <source>
        <dbReference type="EMBL" id="CAH2084730.1"/>
    </source>
</evidence>
<gene>
    <name evidence="1" type="ORF">EEDITHA_LOCUS1274</name>
</gene>
<dbReference type="EMBL" id="CAKOGL010000003">
    <property type="protein sequence ID" value="CAH2084730.1"/>
    <property type="molecule type" value="Genomic_DNA"/>
</dbReference>
<sequence>MPDEFEVAYPLSPSVCLQEIRARANSATKRKPVLTFLAGDVAVEIPDKYVVGMDKPLVKIDKTDAELDSFAESLTTTRSAWFDKRDLQHSIKRCG</sequence>
<dbReference type="Proteomes" id="UP001153954">
    <property type="component" value="Unassembled WGS sequence"/>
</dbReference>